<accession>A0A699K453</accession>
<evidence type="ECO:0000313" key="2">
    <source>
        <dbReference type="EMBL" id="GFA70717.1"/>
    </source>
</evidence>
<keyword evidence="1" id="KW-1133">Transmembrane helix</keyword>
<feature type="non-terminal residue" evidence="2">
    <location>
        <position position="1"/>
    </location>
</feature>
<dbReference type="EMBL" id="BKCJ010472626">
    <property type="protein sequence ID" value="GFA70717.1"/>
    <property type="molecule type" value="Genomic_DNA"/>
</dbReference>
<dbReference type="GO" id="GO:0004812">
    <property type="term" value="F:aminoacyl-tRNA ligase activity"/>
    <property type="evidence" value="ECO:0007669"/>
    <property type="project" value="UniProtKB-KW"/>
</dbReference>
<organism evidence="2">
    <name type="scientific">Tanacetum cinerariifolium</name>
    <name type="common">Dalmatian daisy</name>
    <name type="synonym">Chrysanthemum cinerariifolium</name>
    <dbReference type="NCBI Taxonomy" id="118510"/>
    <lineage>
        <taxon>Eukaryota</taxon>
        <taxon>Viridiplantae</taxon>
        <taxon>Streptophyta</taxon>
        <taxon>Embryophyta</taxon>
        <taxon>Tracheophyta</taxon>
        <taxon>Spermatophyta</taxon>
        <taxon>Magnoliopsida</taxon>
        <taxon>eudicotyledons</taxon>
        <taxon>Gunneridae</taxon>
        <taxon>Pentapetalae</taxon>
        <taxon>asterids</taxon>
        <taxon>campanulids</taxon>
        <taxon>Asterales</taxon>
        <taxon>Asteraceae</taxon>
        <taxon>Asteroideae</taxon>
        <taxon>Anthemideae</taxon>
        <taxon>Anthemidinae</taxon>
        <taxon>Tanacetum</taxon>
    </lineage>
</organism>
<keyword evidence="2" id="KW-0436">Ligase</keyword>
<dbReference type="AlphaFoldDB" id="A0A699K453"/>
<reference evidence="2" key="1">
    <citation type="journal article" date="2019" name="Sci. Rep.">
        <title>Draft genome of Tanacetum cinerariifolium, the natural source of mosquito coil.</title>
        <authorList>
            <person name="Yamashiro T."/>
            <person name="Shiraishi A."/>
            <person name="Satake H."/>
            <person name="Nakayama K."/>
        </authorList>
    </citation>
    <scope>NUCLEOTIDE SEQUENCE</scope>
</reference>
<feature type="transmembrane region" description="Helical" evidence="1">
    <location>
        <begin position="454"/>
        <end position="473"/>
    </location>
</feature>
<proteinExistence type="predicted"/>
<evidence type="ECO:0000256" key="1">
    <source>
        <dbReference type="SAM" id="Phobius"/>
    </source>
</evidence>
<name>A0A699K453_TANCI</name>
<feature type="non-terminal residue" evidence="2">
    <location>
        <position position="474"/>
    </location>
</feature>
<gene>
    <name evidence="2" type="ORF">Tci_642689</name>
</gene>
<keyword evidence="2" id="KW-0030">Aminoacyl-tRNA synthetase</keyword>
<keyword evidence="1" id="KW-0472">Membrane</keyword>
<sequence length="474" mass="51123">AIAAGGAEDSAALAALSLKLDRCIHRVTSLENELGVTKKVLGGVVLKLVTRVKQLEGLLQQRKKRLVLFDFESEEAATKKQDIDLDVLHKLISTSLGGDSTTKASYTIYKASQDAHASSDAGHAIAEGIPTGAPTIPAGEGIPAGSTTILTGSSMVPTIQAAAASPSSTIPAADKGKAPMVDDSLPANQLLGDDVNEENRNERLGMLLMRKRQELAEQSRVKPMNKTQQRDYVRDFMKNQSAFVYNQGWTMKQVPASVPIVPSVTAAVSVPTAPSVATDVSVPAVPLDPAVDSAHVDTEVHAGESNPNDTTTAFEQVSAEHTIAASTPSSSRTRHKHLAKKRVTPIVDIADDALIKFDSARDSDDNPLPYAPYAGWEMVPSPLGFIHAYYDMEGHTKHFTFLRELLHMAKKNDLQRLLGAVDNLYQREEPDTFALLLWGDLHVLFQSLMMRMPVTFGVIKTVGVFAAGVYILVL</sequence>
<protein>
    <submittedName>
        <fullName evidence="2">Aminoacyl-tRNA synthetase, class 1a, anticodon-binding</fullName>
    </submittedName>
</protein>
<keyword evidence="1" id="KW-0812">Transmembrane</keyword>
<comment type="caution">
    <text evidence="2">The sequence shown here is derived from an EMBL/GenBank/DDBJ whole genome shotgun (WGS) entry which is preliminary data.</text>
</comment>